<evidence type="ECO:0000313" key="6">
    <source>
        <dbReference type="Proteomes" id="UP000251431"/>
    </source>
</evidence>
<protein>
    <submittedName>
        <fullName evidence="5">Prohead protease</fullName>
    </submittedName>
</protein>
<evidence type="ECO:0000256" key="1">
    <source>
        <dbReference type="ARBA" id="ARBA00022612"/>
    </source>
</evidence>
<dbReference type="InterPro" id="IPR054613">
    <property type="entry name" value="Peptidase_S78_dom"/>
</dbReference>
<sequence>MVAKQKEIRTLDIQGLQTRSQGDSESNVIEGYAAVFNSPTDIWGMFTEIIAPGAFADAIASNDDIRALFNHDWNNVLGRTKSGTLRLSEDARGLKFEVDLPNTTLARDLSESLRRGDISQCSFGFVPTSETWDYEPEIPVRTINTVELHEISVVSIPAYEDTEVSLRSKEANKSIELRLKLIQKINSVLEENKHE</sequence>
<feature type="domain" description="Prohead serine protease" evidence="4">
    <location>
        <begin position="16"/>
        <end position="170"/>
    </location>
</feature>
<evidence type="ECO:0000259" key="4">
    <source>
        <dbReference type="Pfam" id="PF04586"/>
    </source>
</evidence>
<dbReference type="AlphaFoldDB" id="A0A2X0XYE5"/>
<evidence type="ECO:0000256" key="2">
    <source>
        <dbReference type="ARBA" id="ARBA00022670"/>
    </source>
</evidence>
<gene>
    <name evidence="5" type="ORF">NCTC7582_01946</name>
</gene>
<dbReference type="Proteomes" id="UP000251431">
    <property type="component" value="Unassembled WGS sequence"/>
</dbReference>
<dbReference type="NCBIfam" id="TIGR01543">
    <property type="entry name" value="proheadase_HK97"/>
    <property type="match status" value="1"/>
</dbReference>
<keyword evidence="2 5" id="KW-0645">Protease</keyword>
<dbReference type="InterPro" id="IPR006433">
    <property type="entry name" value="Prohead_protease"/>
</dbReference>
<evidence type="ECO:0000256" key="3">
    <source>
        <dbReference type="ARBA" id="ARBA00022801"/>
    </source>
</evidence>
<keyword evidence="1" id="KW-1188">Viral release from host cell</keyword>
<dbReference type="GO" id="GO:0008233">
    <property type="term" value="F:peptidase activity"/>
    <property type="evidence" value="ECO:0007669"/>
    <property type="project" value="UniProtKB-KW"/>
</dbReference>
<dbReference type="RefSeq" id="WP_112117153.1">
    <property type="nucleotide sequence ID" value="NZ_JBFRYD010000008.1"/>
</dbReference>
<reference evidence="5 6" key="1">
    <citation type="submission" date="2018-06" db="EMBL/GenBank/DDBJ databases">
        <authorList>
            <consortium name="Pathogen Informatics"/>
            <person name="Doyle S."/>
        </authorList>
    </citation>
    <scope>NUCLEOTIDE SEQUENCE [LARGE SCALE GENOMIC DNA]</scope>
    <source>
        <strain evidence="5 6">NCTC7582</strain>
    </source>
</reference>
<organism evidence="5 6">
    <name type="scientific">Lysinibacillus capsici</name>
    <dbReference type="NCBI Taxonomy" id="2115968"/>
    <lineage>
        <taxon>Bacteria</taxon>
        <taxon>Bacillati</taxon>
        <taxon>Bacillota</taxon>
        <taxon>Bacilli</taxon>
        <taxon>Bacillales</taxon>
        <taxon>Bacillaceae</taxon>
        <taxon>Lysinibacillus</taxon>
    </lineage>
</organism>
<accession>A0A2X0XYE5</accession>
<proteinExistence type="predicted"/>
<dbReference type="Pfam" id="PF04586">
    <property type="entry name" value="Peptidase_S78"/>
    <property type="match status" value="1"/>
</dbReference>
<dbReference type="GO" id="GO:0006508">
    <property type="term" value="P:proteolysis"/>
    <property type="evidence" value="ECO:0007669"/>
    <property type="project" value="UniProtKB-KW"/>
</dbReference>
<dbReference type="EMBL" id="UAQE01000001">
    <property type="protein sequence ID" value="SPT98788.1"/>
    <property type="molecule type" value="Genomic_DNA"/>
</dbReference>
<keyword evidence="3" id="KW-0378">Hydrolase</keyword>
<name>A0A2X0XYE5_9BACI</name>
<evidence type="ECO:0000313" key="5">
    <source>
        <dbReference type="EMBL" id="SPT98788.1"/>
    </source>
</evidence>